<dbReference type="Pfam" id="PF25954">
    <property type="entry name" value="Beta-barrel_RND_2"/>
    <property type="match status" value="1"/>
</dbReference>
<dbReference type="OrthoDB" id="9791520at2"/>
<evidence type="ECO:0000259" key="7">
    <source>
        <dbReference type="Pfam" id="PF25954"/>
    </source>
</evidence>
<dbReference type="AlphaFoldDB" id="A0A1H6MN16"/>
<dbReference type="PANTHER" id="PTHR32347:SF14">
    <property type="entry name" value="EFFLUX SYSTEM COMPONENT YKNX-RELATED"/>
    <property type="match status" value="1"/>
</dbReference>
<dbReference type="EMBL" id="FNXF01000010">
    <property type="protein sequence ID" value="SEH99266.1"/>
    <property type="molecule type" value="Genomic_DNA"/>
</dbReference>
<dbReference type="FunFam" id="2.40.30.170:FF:000010">
    <property type="entry name" value="Efflux RND transporter periplasmic adaptor subunit"/>
    <property type="match status" value="1"/>
</dbReference>
<feature type="coiled-coil region" evidence="4">
    <location>
        <begin position="95"/>
        <end position="188"/>
    </location>
</feature>
<dbReference type="STRING" id="173990.SAMN05660691_02641"/>
<dbReference type="Pfam" id="PF25876">
    <property type="entry name" value="HH_MFP_RND"/>
    <property type="match status" value="1"/>
</dbReference>
<evidence type="ECO:0000259" key="5">
    <source>
        <dbReference type="Pfam" id="PF25876"/>
    </source>
</evidence>
<dbReference type="Pfam" id="PF25917">
    <property type="entry name" value="BSH_RND"/>
    <property type="match status" value="1"/>
</dbReference>
<evidence type="ECO:0000256" key="2">
    <source>
        <dbReference type="ARBA" id="ARBA00009477"/>
    </source>
</evidence>
<reference evidence="9" key="1">
    <citation type="submission" date="2016-10" db="EMBL/GenBank/DDBJ databases">
        <authorList>
            <person name="Varghese N."/>
            <person name="Submissions S."/>
        </authorList>
    </citation>
    <scope>NUCLEOTIDE SEQUENCE [LARGE SCALE GENOMIC DNA]</scope>
    <source>
        <strain evidence="9">DSM 17616</strain>
    </source>
</reference>
<name>A0A1H6MN16_9GAMM</name>
<dbReference type="InterPro" id="IPR006143">
    <property type="entry name" value="RND_pump_MFP"/>
</dbReference>
<proteinExistence type="inferred from homology"/>
<comment type="similarity">
    <text evidence="2">Belongs to the membrane fusion protein (MFP) (TC 8.A.1) family.</text>
</comment>
<gene>
    <name evidence="8" type="ORF">SAMN05660691_02641</name>
</gene>
<dbReference type="Gene3D" id="2.40.50.100">
    <property type="match status" value="1"/>
</dbReference>
<dbReference type="InterPro" id="IPR058624">
    <property type="entry name" value="MdtA-like_HH"/>
</dbReference>
<dbReference type="SUPFAM" id="SSF111369">
    <property type="entry name" value="HlyD-like secretion proteins"/>
    <property type="match status" value="2"/>
</dbReference>
<evidence type="ECO:0000313" key="9">
    <source>
        <dbReference type="Proteomes" id="UP000199371"/>
    </source>
</evidence>
<keyword evidence="9" id="KW-1185">Reference proteome</keyword>
<dbReference type="GO" id="GO:0016020">
    <property type="term" value="C:membrane"/>
    <property type="evidence" value="ECO:0007669"/>
    <property type="project" value="InterPro"/>
</dbReference>
<keyword evidence="3 4" id="KW-0175">Coiled coil</keyword>
<feature type="domain" description="Multidrug resistance protein MdtA-like alpha-helical hairpin" evidence="5">
    <location>
        <begin position="109"/>
        <end position="175"/>
    </location>
</feature>
<dbReference type="PANTHER" id="PTHR32347">
    <property type="entry name" value="EFFLUX SYSTEM COMPONENT YKNX-RELATED"/>
    <property type="match status" value="1"/>
</dbReference>
<organism evidence="8 9">
    <name type="scientific">Rheinheimera pacifica</name>
    <dbReference type="NCBI Taxonomy" id="173990"/>
    <lineage>
        <taxon>Bacteria</taxon>
        <taxon>Pseudomonadati</taxon>
        <taxon>Pseudomonadota</taxon>
        <taxon>Gammaproteobacteria</taxon>
        <taxon>Chromatiales</taxon>
        <taxon>Chromatiaceae</taxon>
        <taxon>Rheinheimera</taxon>
    </lineage>
</organism>
<dbReference type="InterPro" id="IPR058625">
    <property type="entry name" value="MdtA-like_BSH"/>
</dbReference>
<evidence type="ECO:0000259" key="6">
    <source>
        <dbReference type="Pfam" id="PF25917"/>
    </source>
</evidence>
<dbReference type="NCBIfam" id="TIGR01730">
    <property type="entry name" value="RND_mfp"/>
    <property type="match status" value="1"/>
</dbReference>
<comment type="subcellular location">
    <subcellularLocation>
        <location evidence="1">Cell envelope</location>
    </subcellularLocation>
</comment>
<dbReference type="Gene3D" id="1.10.287.470">
    <property type="entry name" value="Helix hairpin bin"/>
    <property type="match status" value="1"/>
</dbReference>
<feature type="domain" description="CusB-like beta-barrel" evidence="7">
    <location>
        <begin position="234"/>
        <end position="308"/>
    </location>
</feature>
<evidence type="ECO:0000256" key="4">
    <source>
        <dbReference type="SAM" id="Coils"/>
    </source>
</evidence>
<dbReference type="InterPro" id="IPR058792">
    <property type="entry name" value="Beta-barrel_RND_2"/>
</dbReference>
<sequence>MRYWISAFVVALVVAGFWLSTGTGQQLIQYQTQSPARGDVESVVNTAGTTKAVVTVEVGTEVSGLITELYVDFNDDVTQGQAIAKLDDRTYVAKLRQAEADVVMAQASLAQQKATLTKSNTELARTERAYTRQQQLMQQKLTNQSELDDARAAFETAQAQIILAQAQIQSAEAQLLQRNAQLEQAQLDLDRTTIRSPVNGTVIDRQVDTGQTVAASLSAPTLFTIAQDLSRMQIEADVDEADIGKVQHGQLVRFQVDAYPDRRFSGEVAQVRKAATNTNNVVTYKVIINAPNQQQLLLPGMTANMNIVRGSKQDVLRVPNAALRFKPVGITAETQPQPDMAANLIKQLNLNADTATKVKQLYAEFGKAMQQSRSQNAGNPMTDARQLMTQQRQKLQNALQLVLTEQQYQQYLQLNEQRRNRAPEAEAGTRAQVWRLNAAGQPEAVNIRIGLANDEYSELLGGDISESDKIIVRAVRVD</sequence>
<protein>
    <submittedName>
        <fullName evidence="8">HlyD family secretion protein</fullName>
    </submittedName>
</protein>
<dbReference type="Proteomes" id="UP000199371">
    <property type="component" value="Unassembled WGS sequence"/>
</dbReference>
<accession>A0A1H6MN16</accession>
<evidence type="ECO:0000256" key="1">
    <source>
        <dbReference type="ARBA" id="ARBA00004196"/>
    </source>
</evidence>
<dbReference type="GO" id="GO:0030313">
    <property type="term" value="C:cell envelope"/>
    <property type="evidence" value="ECO:0007669"/>
    <property type="project" value="UniProtKB-SubCell"/>
</dbReference>
<dbReference type="InterPro" id="IPR050465">
    <property type="entry name" value="UPF0194_transport"/>
</dbReference>
<evidence type="ECO:0000256" key="3">
    <source>
        <dbReference type="ARBA" id="ARBA00023054"/>
    </source>
</evidence>
<dbReference type="Gene3D" id="2.40.30.170">
    <property type="match status" value="1"/>
</dbReference>
<evidence type="ECO:0000313" key="8">
    <source>
        <dbReference type="EMBL" id="SEH99266.1"/>
    </source>
</evidence>
<dbReference type="GO" id="GO:0022857">
    <property type="term" value="F:transmembrane transporter activity"/>
    <property type="evidence" value="ECO:0007669"/>
    <property type="project" value="InterPro"/>
</dbReference>
<dbReference type="RefSeq" id="WP_092794044.1">
    <property type="nucleotide sequence ID" value="NZ_FNXF01000010.1"/>
</dbReference>
<feature type="domain" description="Multidrug resistance protein MdtA-like barrel-sandwich hybrid" evidence="6">
    <location>
        <begin position="55"/>
        <end position="220"/>
    </location>
</feature>